<evidence type="ECO:0000256" key="2">
    <source>
        <dbReference type="ARBA" id="ARBA00022679"/>
    </source>
</evidence>
<dbReference type="PANTHER" id="PTHR11947:SF25">
    <property type="entry name" value="[PYRUVATE DEHYDROGENASE (ACETYL-TRANSFERRING)] KINASE 2, MITOCHONDRIAL"/>
    <property type="match status" value="1"/>
</dbReference>
<reference evidence="10 11" key="1">
    <citation type="journal article" date="2012" name="Science">
        <title>The Paleozoic origin of enzymatic lignin decomposition reconstructed from 31 fungal genomes.</title>
        <authorList>
            <person name="Floudas D."/>
            <person name="Binder M."/>
            <person name="Riley R."/>
            <person name="Barry K."/>
            <person name="Blanchette R.A."/>
            <person name="Henrissat B."/>
            <person name="Martinez A.T."/>
            <person name="Otillar R."/>
            <person name="Spatafora J.W."/>
            <person name="Yadav J.S."/>
            <person name="Aerts A."/>
            <person name="Benoit I."/>
            <person name="Boyd A."/>
            <person name="Carlson A."/>
            <person name="Copeland A."/>
            <person name="Coutinho P.M."/>
            <person name="de Vries R.P."/>
            <person name="Ferreira P."/>
            <person name="Findley K."/>
            <person name="Foster B."/>
            <person name="Gaskell J."/>
            <person name="Glotzer D."/>
            <person name="Gorecki P."/>
            <person name="Heitman J."/>
            <person name="Hesse C."/>
            <person name="Hori C."/>
            <person name="Igarashi K."/>
            <person name="Jurgens J.A."/>
            <person name="Kallen N."/>
            <person name="Kersten P."/>
            <person name="Kohler A."/>
            <person name="Kuees U."/>
            <person name="Kumar T.K.A."/>
            <person name="Kuo A."/>
            <person name="LaButti K."/>
            <person name="Larrondo L.F."/>
            <person name="Lindquist E."/>
            <person name="Ling A."/>
            <person name="Lombard V."/>
            <person name="Lucas S."/>
            <person name="Lundell T."/>
            <person name="Martin R."/>
            <person name="McLaughlin D.J."/>
            <person name="Morgenstern I."/>
            <person name="Morin E."/>
            <person name="Murat C."/>
            <person name="Nagy L.G."/>
            <person name="Nolan M."/>
            <person name="Ohm R.A."/>
            <person name="Patyshakuliyeva A."/>
            <person name="Rokas A."/>
            <person name="Ruiz-Duenas F.J."/>
            <person name="Sabat G."/>
            <person name="Salamov A."/>
            <person name="Samejima M."/>
            <person name="Schmutz J."/>
            <person name="Slot J.C."/>
            <person name="St John F."/>
            <person name="Stenlid J."/>
            <person name="Sun H."/>
            <person name="Sun S."/>
            <person name="Syed K."/>
            <person name="Tsang A."/>
            <person name="Wiebenga A."/>
            <person name="Young D."/>
            <person name="Pisabarro A."/>
            <person name="Eastwood D.C."/>
            <person name="Martin F."/>
            <person name="Cullen D."/>
            <person name="Grigoriev I.V."/>
            <person name="Hibbett D.S."/>
        </authorList>
    </citation>
    <scope>NUCLEOTIDE SEQUENCE [LARGE SCALE GENOMIC DNA]</scope>
    <source>
        <strain evidence="10 11">MD-104</strain>
    </source>
</reference>
<keyword evidence="3 7" id="KW-0547">Nucleotide-binding</keyword>
<feature type="domain" description="Histidine kinase/HSP90-like ATPase" evidence="8">
    <location>
        <begin position="262"/>
        <end position="426"/>
    </location>
</feature>
<dbReference type="GO" id="GO:0010906">
    <property type="term" value="P:regulation of glucose metabolic process"/>
    <property type="evidence" value="ECO:0007669"/>
    <property type="project" value="TreeGrafter"/>
</dbReference>
<evidence type="ECO:0000313" key="10">
    <source>
        <dbReference type="EMBL" id="PCH41005.1"/>
    </source>
</evidence>
<dbReference type="InterPro" id="IPR039028">
    <property type="entry name" value="BCKD/PDK"/>
</dbReference>
<dbReference type="InterPro" id="IPR036890">
    <property type="entry name" value="HATPase_C_sf"/>
</dbReference>
<evidence type="ECO:0000256" key="4">
    <source>
        <dbReference type="ARBA" id="ARBA00022777"/>
    </source>
</evidence>
<evidence type="ECO:0000259" key="9">
    <source>
        <dbReference type="Pfam" id="PF10436"/>
    </source>
</evidence>
<dbReference type="Gene3D" id="1.20.140.20">
    <property type="entry name" value="Alpha-ketoacid/pyruvate dehydrogenase kinase, N-terminal domain"/>
    <property type="match status" value="1"/>
</dbReference>
<comment type="similarity">
    <text evidence="1 7">Belongs to the PDK/BCKDK protein kinase family.</text>
</comment>
<dbReference type="InterPro" id="IPR036784">
    <property type="entry name" value="AK/P_DHK_N_sf"/>
</dbReference>
<proteinExistence type="inferred from homology"/>
<accession>A0A2H3JHG8</accession>
<keyword evidence="11" id="KW-1185">Reference proteome</keyword>
<dbReference type="PANTHER" id="PTHR11947">
    <property type="entry name" value="PYRUVATE DEHYDROGENASE KINASE"/>
    <property type="match status" value="1"/>
</dbReference>
<name>A0A2H3JHG8_WOLCO</name>
<organism evidence="10 11">
    <name type="scientific">Wolfiporia cocos (strain MD-104)</name>
    <name type="common">Brown rot fungus</name>
    <dbReference type="NCBI Taxonomy" id="742152"/>
    <lineage>
        <taxon>Eukaryota</taxon>
        <taxon>Fungi</taxon>
        <taxon>Dikarya</taxon>
        <taxon>Basidiomycota</taxon>
        <taxon>Agaricomycotina</taxon>
        <taxon>Agaricomycetes</taxon>
        <taxon>Polyporales</taxon>
        <taxon>Phaeolaceae</taxon>
        <taxon>Wolfiporia</taxon>
    </lineage>
</organism>
<feature type="domain" description="Branched-chain alpha-ketoacid dehydrogenase kinase/Pyruvate dehydrogenase kinase N-terminal" evidence="9">
    <location>
        <begin position="45"/>
        <end position="206"/>
    </location>
</feature>
<evidence type="ECO:0000313" key="11">
    <source>
        <dbReference type="Proteomes" id="UP000218811"/>
    </source>
</evidence>
<keyword evidence="6 7" id="KW-0496">Mitochondrion</keyword>
<keyword evidence="2 7" id="KW-0808">Transferase</keyword>
<dbReference type="SUPFAM" id="SSF69012">
    <property type="entry name" value="alpha-ketoacid dehydrogenase kinase, N-terminal domain"/>
    <property type="match status" value="1"/>
</dbReference>
<evidence type="ECO:0000256" key="3">
    <source>
        <dbReference type="ARBA" id="ARBA00022741"/>
    </source>
</evidence>
<dbReference type="GO" id="GO:0004740">
    <property type="term" value="F:pyruvate dehydrogenase (acetyl-transferring) kinase activity"/>
    <property type="evidence" value="ECO:0007669"/>
    <property type="project" value="TreeGrafter"/>
</dbReference>
<evidence type="ECO:0000256" key="7">
    <source>
        <dbReference type="RuleBase" id="RU366032"/>
    </source>
</evidence>
<comment type="subcellular location">
    <subcellularLocation>
        <location evidence="7">Mitochondrion matrix</location>
    </subcellularLocation>
</comment>
<evidence type="ECO:0000256" key="1">
    <source>
        <dbReference type="ARBA" id="ARBA00006155"/>
    </source>
</evidence>
<dbReference type="InterPro" id="IPR018955">
    <property type="entry name" value="BCDHK/PDK_N"/>
</dbReference>
<dbReference type="SUPFAM" id="SSF55874">
    <property type="entry name" value="ATPase domain of HSP90 chaperone/DNA topoisomerase II/histidine kinase"/>
    <property type="match status" value="1"/>
</dbReference>
<dbReference type="Gene3D" id="3.30.565.10">
    <property type="entry name" value="Histidine kinase-like ATPase, C-terminal domain"/>
    <property type="match status" value="1"/>
</dbReference>
<gene>
    <name evidence="10" type="ORF">WOLCODRAFT_24420</name>
</gene>
<evidence type="ECO:0000256" key="5">
    <source>
        <dbReference type="ARBA" id="ARBA00022840"/>
    </source>
</evidence>
<dbReference type="Pfam" id="PF10436">
    <property type="entry name" value="BCDHK_Adom3"/>
    <property type="match status" value="1"/>
</dbReference>
<dbReference type="EC" id="2.7.11.-" evidence="7"/>
<dbReference type="Proteomes" id="UP000218811">
    <property type="component" value="Unassembled WGS sequence"/>
</dbReference>
<dbReference type="Pfam" id="PF02518">
    <property type="entry name" value="HATPase_c"/>
    <property type="match status" value="1"/>
</dbReference>
<keyword evidence="4 7" id="KW-0418">Kinase</keyword>
<keyword evidence="5 7" id="KW-0067">ATP-binding</keyword>
<dbReference type="GO" id="GO:0005524">
    <property type="term" value="F:ATP binding"/>
    <property type="evidence" value="ECO:0007669"/>
    <property type="project" value="UniProtKB-UniRule"/>
</dbReference>
<evidence type="ECO:0000256" key="6">
    <source>
        <dbReference type="ARBA" id="ARBA00023128"/>
    </source>
</evidence>
<sequence length="437" mass="49914">MLVRSGLRFRSSRARPLRQYRSLSSALHFYQNRQLEQYASKDAQRLTLRQLIFFGRSMNEDRLIKSANYVRNELPVRIAHRLRDMQTLPYVVMNQEGIADVYEAYCTAFDKFRRYPPVSNMAENEEFCKFLRAILDDHRRAIPNLSLGMSLSSPYLPPDRLDPFMRRMLVSRISRRVLVEHHIALSKVVSAKQRGEPVPENRVGIINLSLHVKDSIERCAMYLRKRPFNVDQDCRMGAACDAGWSEVIVDGHLDTKFSYIQAHLDYIVFELLKNSFRATRLKHRDSQHLPPIRATIVAGENDVAIRISDQGGGLLTSEIRSPSDLFSFSHLRNPTRLDPSRIEALRAVSSSGRGMTATVDEQVQAWENDARKIDQDNPEHRAGVSPHPRTGIGLPMSNIFATYFGGSLELVSLDGYGTDVYLRLPKLGTNLEGIELW</sequence>
<dbReference type="EMBL" id="KB468113">
    <property type="protein sequence ID" value="PCH41005.1"/>
    <property type="molecule type" value="Genomic_DNA"/>
</dbReference>
<dbReference type="STRING" id="742152.A0A2H3JHG8"/>
<dbReference type="AlphaFoldDB" id="A0A2H3JHG8"/>
<dbReference type="InterPro" id="IPR003594">
    <property type="entry name" value="HATPase_dom"/>
</dbReference>
<protein>
    <recommendedName>
        <fullName evidence="7">Protein-serine/threonine kinase</fullName>
        <ecNumber evidence="7">2.7.11.-</ecNumber>
    </recommendedName>
</protein>
<evidence type="ECO:0000259" key="8">
    <source>
        <dbReference type="Pfam" id="PF02518"/>
    </source>
</evidence>
<dbReference type="GO" id="GO:0005759">
    <property type="term" value="C:mitochondrial matrix"/>
    <property type="evidence" value="ECO:0007669"/>
    <property type="project" value="UniProtKB-SubCell"/>
</dbReference>
<dbReference type="OMA" id="AAYYPPE"/>
<dbReference type="OrthoDB" id="3264224at2759"/>